<dbReference type="Proteomes" id="UP000643701">
    <property type="component" value="Unassembled WGS sequence"/>
</dbReference>
<proteinExistence type="predicted"/>
<sequence length="359" mass="41654">MRKIIYTLYALLLANYVQGQAWIEKIELSTYIESYYNYDFNQPKSNEIPGFLYNFNRHNEVNLNIGFIQASYISDEVRANLALMTGTYANVNLADEPDVMKNIFRANAGVKLTKNHQLWLDAGIFDSHIGFESAIGANNLTLSRSIMAENSPYYLAGVKLSYTSSNKLWDFSLSYLNGWQRIQRVEGNSSPAFGHQITYQPNKQWTFNSSSFVGNDFPDEFKKNRYFHNFYTIYQPNMHWKFIFGLDSGWQQKEKGSSQYSNWFSPNLIAQYQLNEKSKLAGRVEYFDDQDNVIIASDLVNNFGFQVSSYSLTFDYQITSLILWRIEARHFLGNNELFQQNNELVKDSFFITSSLAIKL</sequence>
<protein>
    <submittedName>
        <fullName evidence="1">Porin</fullName>
    </submittedName>
</protein>
<dbReference type="InterPro" id="IPR011486">
    <property type="entry name" value="BBP2"/>
</dbReference>
<dbReference type="AlphaFoldDB" id="A0A967AAK5"/>
<dbReference type="RefSeq" id="WP_166398952.1">
    <property type="nucleotide sequence ID" value="NZ_JAANAS010000001.1"/>
</dbReference>
<dbReference type="SUPFAM" id="SSF56935">
    <property type="entry name" value="Porins"/>
    <property type="match status" value="1"/>
</dbReference>
<gene>
    <name evidence="1" type="ORF">G7034_00240</name>
</gene>
<reference evidence="1" key="1">
    <citation type="submission" date="2020-03" db="EMBL/GenBank/DDBJ databases">
        <title>Psychroflexus Maritimus sp. nov., isolate from marine sediment.</title>
        <authorList>
            <person name="Zhong Y.-L."/>
        </authorList>
    </citation>
    <scope>NUCLEOTIDE SEQUENCE</scope>
    <source>
        <strain evidence="1">C1</strain>
    </source>
</reference>
<accession>A0A967AAK5</accession>
<dbReference type="EMBL" id="JAANAS010000001">
    <property type="protein sequence ID" value="NGZ88682.1"/>
    <property type="molecule type" value="Genomic_DNA"/>
</dbReference>
<comment type="caution">
    <text evidence="1">The sequence shown here is derived from an EMBL/GenBank/DDBJ whole genome shotgun (WGS) entry which is preliminary data.</text>
</comment>
<organism evidence="1 2">
    <name type="scientific">Psychroflexus maritimus</name>
    <dbReference type="NCBI Taxonomy" id="2714865"/>
    <lineage>
        <taxon>Bacteria</taxon>
        <taxon>Pseudomonadati</taxon>
        <taxon>Bacteroidota</taxon>
        <taxon>Flavobacteriia</taxon>
        <taxon>Flavobacteriales</taxon>
        <taxon>Flavobacteriaceae</taxon>
        <taxon>Psychroflexus</taxon>
    </lineage>
</organism>
<name>A0A967AAK5_9FLAO</name>
<dbReference type="Pfam" id="PF07642">
    <property type="entry name" value="BBP2"/>
    <property type="match status" value="1"/>
</dbReference>
<evidence type="ECO:0000313" key="2">
    <source>
        <dbReference type="Proteomes" id="UP000643701"/>
    </source>
</evidence>
<evidence type="ECO:0000313" key="1">
    <source>
        <dbReference type="EMBL" id="NGZ88682.1"/>
    </source>
</evidence>
<keyword evidence="2" id="KW-1185">Reference proteome</keyword>